<protein>
    <recommendedName>
        <fullName evidence="10">Succinate dehydrogenase cytochrome b subunit</fullName>
    </recommendedName>
</protein>
<keyword evidence="9" id="KW-1185">Reference proteome</keyword>
<dbReference type="VEuPathDB" id="FungiDB:PYU1_G008806"/>
<evidence type="ECO:0000256" key="3">
    <source>
        <dbReference type="ARBA" id="ARBA00022692"/>
    </source>
</evidence>
<dbReference type="GO" id="GO:0046872">
    <property type="term" value="F:metal ion binding"/>
    <property type="evidence" value="ECO:0007669"/>
    <property type="project" value="UniProtKB-KW"/>
</dbReference>
<keyword evidence="2" id="KW-0349">Heme</keyword>
<evidence type="ECO:0008006" key="10">
    <source>
        <dbReference type="Google" id="ProtNLM"/>
    </source>
</evidence>
<reference evidence="9" key="2">
    <citation type="submission" date="2010-04" db="EMBL/GenBank/DDBJ databases">
        <authorList>
            <person name="Buell R."/>
            <person name="Hamilton J."/>
            <person name="Hostetler J."/>
        </authorList>
    </citation>
    <scope>NUCLEOTIDE SEQUENCE [LARGE SCALE GENOMIC DNA]</scope>
    <source>
        <strain evidence="9">DAOM:BR144</strain>
    </source>
</reference>
<dbReference type="InterPro" id="IPR014314">
    <property type="entry name" value="Succ_DH_cytb556"/>
</dbReference>
<evidence type="ECO:0000256" key="6">
    <source>
        <dbReference type="ARBA" id="ARBA00023004"/>
    </source>
</evidence>
<proteinExistence type="predicted"/>
<accession>K3WV27</accession>
<name>K3WV27_GLOUD</name>
<dbReference type="GO" id="GO:0016020">
    <property type="term" value="C:membrane"/>
    <property type="evidence" value="ECO:0007669"/>
    <property type="project" value="UniProtKB-SubCell"/>
</dbReference>
<comment type="subcellular location">
    <subcellularLocation>
        <location evidence="1">Membrane</location>
    </subcellularLocation>
</comment>
<keyword evidence="7" id="KW-0472">Membrane</keyword>
<evidence type="ECO:0000256" key="7">
    <source>
        <dbReference type="ARBA" id="ARBA00023136"/>
    </source>
</evidence>
<dbReference type="Gene3D" id="1.20.1300.10">
    <property type="entry name" value="Fumarate reductase/succinate dehydrogenase, transmembrane subunit"/>
    <property type="match status" value="1"/>
</dbReference>
<evidence type="ECO:0000256" key="4">
    <source>
        <dbReference type="ARBA" id="ARBA00022723"/>
    </source>
</evidence>
<dbReference type="Proteomes" id="UP000019132">
    <property type="component" value="Unassembled WGS sequence"/>
</dbReference>
<dbReference type="CDD" id="cd03499">
    <property type="entry name" value="SQR_TypeC_SdhC"/>
    <property type="match status" value="1"/>
</dbReference>
<keyword evidence="6" id="KW-0408">Iron</keyword>
<dbReference type="PANTHER" id="PTHR10978">
    <property type="entry name" value="SUCCINATE DEHYDROGENASE CYTOCHROME B560 SUBUNIT"/>
    <property type="match status" value="1"/>
</dbReference>
<dbReference type="EnsemblProtists" id="PYU1_T008824">
    <property type="protein sequence ID" value="PYU1_T008824"/>
    <property type="gene ID" value="PYU1_G008806"/>
</dbReference>
<dbReference type="InParanoid" id="K3WV27"/>
<keyword evidence="3" id="KW-0812">Transmembrane</keyword>
<dbReference type="GO" id="GO:0009055">
    <property type="term" value="F:electron transfer activity"/>
    <property type="evidence" value="ECO:0007669"/>
    <property type="project" value="InterPro"/>
</dbReference>
<reference evidence="9" key="1">
    <citation type="journal article" date="2010" name="Genome Biol.">
        <title>Genome sequence of the necrotrophic plant pathogen Pythium ultimum reveals original pathogenicity mechanisms and effector repertoire.</title>
        <authorList>
            <person name="Levesque C.A."/>
            <person name="Brouwer H."/>
            <person name="Cano L."/>
            <person name="Hamilton J.P."/>
            <person name="Holt C."/>
            <person name="Huitema E."/>
            <person name="Raffaele S."/>
            <person name="Robideau G.P."/>
            <person name="Thines M."/>
            <person name="Win J."/>
            <person name="Zerillo M.M."/>
            <person name="Beakes G.W."/>
            <person name="Boore J.L."/>
            <person name="Busam D."/>
            <person name="Dumas B."/>
            <person name="Ferriera S."/>
            <person name="Fuerstenberg S.I."/>
            <person name="Gachon C.M."/>
            <person name="Gaulin E."/>
            <person name="Govers F."/>
            <person name="Grenville-Briggs L."/>
            <person name="Horner N."/>
            <person name="Hostetler J."/>
            <person name="Jiang R.H."/>
            <person name="Johnson J."/>
            <person name="Krajaejun T."/>
            <person name="Lin H."/>
            <person name="Meijer H.J."/>
            <person name="Moore B."/>
            <person name="Morris P."/>
            <person name="Phuntmart V."/>
            <person name="Puiu D."/>
            <person name="Shetty J."/>
            <person name="Stajich J.E."/>
            <person name="Tripathy S."/>
            <person name="Wawra S."/>
            <person name="van West P."/>
            <person name="Whitty B.R."/>
            <person name="Coutinho P.M."/>
            <person name="Henrissat B."/>
            <person name="Martin F."/>
            <person name="Thomas P.D."/>
            <person name="Tyler B.M."/>
            <person name="De Vries R.P."/>
            <person name="Kamoun S."/>
            <person name="Yandell M."/>
            <person name="Tisserat N."/>
            <person name="Buell C.R."/>
        </authorList>
    </citation>
    <scope>NUCLEOTIDE SEQUENCE</scope>
    <source>
        <strain evidence="9">DAOM:BR144</strain>
    </source>
</reference>
<evidence type="ECO:0000313" key="9">
    <source>
        <dbReference type="Proteomes" id="UP000019132"/>
    </source>
</evidence>
<dbReference type="SUPFAM" id="SSF81343">
    <property type="entry name" value="Fumarate reductase respiratory complex transmembrane subunits"/>
    <property type="match status" value="1"/>
</dbReference>
<dbReference type="OMA" id="HVEIYAF"/>
<dbReference type="GO" id="GO:0006099">
    <property type="term" value="P:tricarboxylic acid cycle"/>
    <property type="evidence" value="ECO:0007669"/>
    <property type="project" value="InterPro"/>
</dbReference>
<dbReference type="GO" id="GO:0006121">
    <property type="term" value="P:mitochondrial electron transport, succinate to ubiquinone"/>
    <property type="evidence" value="ECO:0007669"/>
    <property type="project" value="TreeGrafter"/>
</dbReference>
<reference evidence="8" key="3">
    <citation type="submission" date="2015-02" db="UniProtKB">
        <authorList>
            <consortium name="EnsemblProtists"/>
        </authorList>
    </citation>
    <scope>IDENTIFICATION</scope>
    <source>
        <strain evidence="8">DAOM BR144</strain>
    </source>
</reference>
<dbReference type="InterPro" id="IPR034804">
    <property type="entry name" value="SQR/QFR_C/D"/>
</dbReference>
<dbReference type="EMBL" id="GL376558">
    <property type="status" value="NOT_ANNOTATED_CDS"/>
    <property type="molecule type" value="Genomic_DNA"/>
</dbReference>
<keyword evidence="4" id="KW-0479">Metal-binding</keyword>
<dbReference type="eggNOG" id="KOG0449">
    <property type="taxonomic scope" value="Eukaryota"/>
</dbReference>
<dbReference type="HOGENOM" id="CLU_131222_0_0_1"/>
<evidence type="ECO:0000256" key="5">
    <source>
        <dbReference type="ARBA" id="ARBA00022989"/>
    </source>
</evidence>
<sequence length="173" mass="17869">MSLFRAVSKTSAASQAAVGRVTARAMATSSSSGASYTERQAALGRPVSPHVTIYAFPVTALSSITNRATAVGLSLGFTGGAAFAAIGGDVPSLIYAAQDLIPGFAPISKFLVAFPITYHSLSAARHVVWDNAPQFINNVDGPKTSYAIYGASVALSLGAALYTIKRPVEEKSE</sequence>
<dbReference type="Pfam" id="PF01127">
    <property type="entry name" value="Sdh_cyt"/>
    <property type="match status" value="1"/>
</dbReference>
<dbReference type="GO" id="GO:0005739">
    <property type="term" value="C:mitochondrion"/>
    <property type="evidence" value="ECO:0007669"/>
    <property type="project" value="GOC"/>
</dbReference>
<dbReference type="STRING" id="431595.K3WV27"/>
<dbReference type="AlphaFoldDB" id="K3WV27"/>
<keyword evidence="5" id="KW-1133">Transmembrane helix</keyword>
<evidence type="ECO:0000256" key="1">
    <source>
        <dbReference type="ARBA" id="ARBA00004370"/>
    </source>
</evidence>
<dbReference type="InterPro" id="IPR000701">
    <property type="entry name" value="SuccDH_FuR_B_TM-su"/>
</dbReference>
<evidence type="ECO:0000256" key="2">
    <source>
        <dbReference type="ARBA" id="ARBA00022617"/>
    </source>
</evidence>
<dbReference type="PANTHER" id="PTHR10978:SF5">
    <property type="entry name" value="SUCCINATE DEHYDROGENASE CYTOCHROME B560 SUBUNIT, MITOCHONDRIAL"/>
    <property type="match status" value="1"/>
</dbReference>
<evidence type="ECO:0000313" key="8">
    <source>
        <dbReference type="EnsemblProtists" id="PYU1_T008824"/>
    </source>
</evidence>
<organism evidence="8 9">
    <name type="scientific">Globisporangium ultimum (strain ATCC 200006 / CBS 805.95 / DAOM BR144)</name>
    <name type="common">Pythium ultimum</name>
    <dbReference type="NCBI Taxonomy" id="431595"/>
    <lineage>
        <taxon>Eukaryota</taxon>
        <taxon>Sar</taxon>
        <taxon>Stramenopiles</taxon>
        <taxon>Oomycota</taxon>
        <taxon>Peronosporomycetes</taxon>
        <taxon>Pythiales</taxon>
        <taxon>Pythiaceae</taxon>
        <taxon>Globisporangium</taxon>
    </lineage>
</organism>